<evidence type="ECO:0000313" key="15">
    <source>
        <dbReference type="EMBL" id="SFN29987.1"/>
    </source>
</evidence>
<dbReference type="InterPro" id="IPR026333">
    <property type="entry name" value="ATP_dep_DNA_lig_pp_1105_fam"/>
</dbReference>
<evidence type="ECO:0000256" key="13">
    <source>
        <dbReference type="ARBA" id="ARBA00034003"/>
    </source>
</evidence>
<dbReference type="CDD" id="cd07897">
    <property type="entry name" value="Adenylation_DNA_ligase_Bac1"/>
    <property type="match status" value="1"/>
</dbReference>
<dbReference type="OrthoDB" id="9767858at2"/>
<dbReference type="SUPFAM" id="SSF50249">
    <property type="entry name" value="Nucleic acid-binding proteins"/>
    <property type="match status" value="1"/>
</dbReference>
<dbReference type="InterPro" id="IPR050191">
    <property type="entry name" value="ATP-dep_DNA_ligase"/>
</dbReference>
<evidence type="ECO:0000256" key="11">
    <source>
        <dbReference type="ARBA" id="ARBA00023204"/>
    </source>
</evidence>
<keyword evidence="12" id="KW-0131">Cell cycle</keyword>
<dbReference type="InterPro" id="IPR012308">
    <property type="entry name" value="DNA_ligase_ATP-dep_N"/>
</dbReference>
<evidence type="ECO:0000256" key="8">
    <source>
        <dbReference type="ARBA" id="ARBA00022840"/>
    </source>
</evidence>
<dbReference type="GO" id="GO:0051301">
    <property type="term" value="P:cell division"/>
    <property type="evidence" value="ECO:0007669"/>
    <property type="project" value="UniProtKB-KW"/>
</dbReference>
<keyword evidence="4" id="KW-0235">DNA replication</keyword>
<dbReference type="InterPro" id="IPR012340">
    <property type="entry name" value="NA-bd_OB-fold"/>
</dbReference>
<evidence type="ECO:0000259" key="14">
    <source>
        <dbReference type="PROSITE" id="PS50160"/>
    </source>
</evidence>
<feature type="domain" description="ATP-dependent DNA ligase family profile" evidence="14">
    <location>
        <begin position="322"/>
        <end position="445"/>
    </location>
</feature>
<evidence type="ECO:0000256" key="7">
    <source>
        <dbReference type="ARBA" id="ARBA00022763"/>
    </source>
</evidence>
<keyword evidence="7" id="KW-0227">DNA damage</keyword>
<keyword evidence="16" id="KW-1185">Reference proteome</keyword>
<dbReference type="Pfam" id="PF01068">
    <property type="entry name" value="DNA_ligase_A_M"/>
    <property type="match status" value="1"/>
</dbReference>
<evidence type="ECO:0000256" key="2">
    <source>
        <dbReference type="ARBA" id="ARBA00022598"/>
    </source>
</evidence>
<evidence type="ECO:0000256" key="5">
    <source>
        <dbReference type="ARBA" id="ARBA00022723"/>
    </source>
</evidence>
<dbReference type="NCBIfam" id="NF006701">
    <property type="entry name" value="PRK09247.1"/>
    <property type="match status" value="1"/>
</dbReference>
<gene>
    <name evidence="15" type="ORF">SAMN05216386_0351</name>
</gene>
<dbReference type="GO" id="GO:0006310">
    <property type="term" value="P:DNA recombination"/>
    <property type="evidence" value="ECO:0007669"/>
    <property type="project" value="UniProtKB-KW"/>
</dbReference>
<keyword evidence="10" id="KW-0233">DNA recombination</keyword>
<evidence type="ECO:0000256" key="6">
    <source>
        <dbReference type="ARBA" id="ARBA00022741"/>
    </source>
</evidence>
<dbReference type="EMBL" id="FOVJ01000001">
    <property type="protein sequence ID" value="SFN29987.1"/>
    <property type="molecule type" value="Genomic_DNA"/>
</dbReference>
<dbReference type="GO" id="GO:0006281">
    <property type="term" value="P:DNA repair"/>
    <property type="evidence" value="ECO:0007669"/>
    <property type="project" value="UniProtKB-KW"/>
</dbReference>
<dbReference type="SUPFAM" id="SSF56091">
    <property type="entry name" value="DNA ligase/mRNA capping enzyme, catalytic domain"/>
    <property type="match status" value="1"/>
</dbReference>
<organism evidence="15 16">
    <name type="scientific">Nitrosospira briensis</name>
    <dbReference type="NCBI Taxonomy" id="35799"/>
    <lineage>
        <taxon>Bacteria</taxon>
        <taxon>Pseudomonadati</taxon>
        <taxon>Pseudomonadota</taxon>
        <taxon>Betaproteobacteria</taxon>
        <taxon>Nitrosomonadales</taxon>
        <taxon>Nitrosomonadaceae</taxon>
        <taxon>Nitrosospira</taxon>
    </lineage>
</organism>
<keyword evidence="2 15" id="KW-0436">Ligase</keyword>
<evidence type="ECO:0000256" key="9">
    <source>
        <dbReference type="ARBA" id="ARBA00022842"/>
    </source>
</evidence>
<protein>
    <recommendedName>
        <fullName evidence="1">DNA ligase (ATP)</fullName>
        <ecNumber evidence="1">6.5.1.1</ecNumber>
    </recommendedName>
</protein>
<comment type="catalytic activity">
    <reaction evidence="13">
        <text>ATP + (deoxyribonucleotide)n-3'-hydroxyl + 5'-phospho-(deoxyribonucleotide)m = (deoxyribonucleotide)n+m + AMP + diphosphate.</text>
        <dbReference type="EC" id="6.5.1.1"/>
    </reaction>
</comment>
<dbReference type="InterPro" id="IPR016059">
    <property type="entry name" value="DNA_ligase_ATP-dep_CS"/>
</dbReference>
<dbReference type="CDD" id="cd07972">
    <property type="entry name" value="OBF_DNA_ligase_Arch_LigB"/>
    <property type="match status" value="1"/>
</dbReference>
<keyword evidence="6" id="KW-0547">Nucleotide-binding</keyword>
<dbReference type="InterPro" id="IPR012310">
    <property type="entry name" value="DNA_ligase_ATP-dep_cent"/>
</dbReference>
<evidence type="ECO:0000256" key="1">
    <source>
        <dbReference type="ARBA" id="ARBA00012727"/>
    </source>
</evidence>
<keyword evidence="11" id="KW-0234">DNA repair</keyword>
<keyword evidence="3" id="KW-0132">Cell division</keyword>
<evidence type="ECO:0000256" key="10">
    <source>
        <dbReference type="ARBA" id="ARBA00023172"/>
    </source>
</evidence>
<keyword evidence="9" id="KW-0460">Magnesium</keyword>
<dbReference type="GO" id="GO:0046872">
    <property type="term" value="F:metal ion binding"/>
    <property type="evidence" value="ECO:0007669"/>
    <property type="project" value="UniProtKB-KW"/>
</dbReference>
<name>A0A1I4XW35_9PROT</name>
<dbReference type="Pfam" id="PF04675">
    <property type="entry name" value="DNA_ligase_A_N"/>
    <property type="match status" value="1"/>
</dbReference>
<dbReference type="AlphaFoldDB" id="A0A1I4XW35"/>
<keyword evidence="8" id="KW-0067">ATP-binding</keyword>
<reference evidence="16" key="1">
    <citation type="submission" date="2016-10" db="EMBL/GenBank/DDBJ databases">
        <authorList>
            <person name="Varghese N."/>
        </authorList>
    </citation>
    <scope>NUCLEOTIDE SEQUENCE [LARGE SCALE GENOMIC DNA]</scope>
    <source>
        <strain evidence="16">Nsp8</strain>
    </source>
</reference>
<dbReference type="GO" id="GO:0003677">
    <property type="term" value="F:DNA binding"/>
    <property type="evidence" value="ECO:0007669"/>
    <property type="project" value="InterPro"/>
</dbReference>
<dbReference type="PANTHER" id="PTHR45674:SF13">
    <property type="entry name" value="DNA LIGASE-RELATED"/>
    <property type="match status" value="1"/>
</dbReference>
<dbReference type="InterPro" id="IPR012309">
    <property type="entry name" value="DNA_ligase_ATP-dep_C"/>
</dbReference>
<dbReference type="GO" id="GO:0005524">
    <property type="term" value="F:ATP binding"/>
    <property type="evidence" value="ECO:0007669"/>
    <property type="project" value="UniProtKB-KW"/>
</dbReference>
<proteinExistence type="predicted"/>
<evidence type="ECO:0000313" key="16">
    <source>
        <dbReference type="Proteomes" id="UP000183107"/>
    </source>
</evidence>
<dbReference type="Pfam" id="PF04679">
    <property type="entry name" value="DNA_ligase_A_C"/>
    <property type="match status" value="1"/>
</dbReference>
<evidence type="ECO:0000256" key="4">
    <source>
        <dbReference type="ARBA" id="ARBA00022705"/>
    </source>
</evidence>
<dbReference type="Proteomes" id="UP000183107">
    <property type="component" value="Unassembled WGS sequence"/>
</dbReference>
<dbReference type="NCBIfam" id="TIGR04120">
    <property type="entry name" value="DNA_lig_bact"/>
    <property type="match status" value="1"/>
</dbReference>
<dbReference type="Gene3D" id="2.40.50.140">
    <property type="entry name" value="Nucleic acid-binding proteins"/>
    <property type="match status" value="1"/>
</dbReference>
<dbReference type="Gene3D" id="3.30.470.30">
    <property type="entry name" value="DNA ligase/mRNA capping enzyme"/>
    <property type="match status" value="1"/>
</dbReference>
<dbReference type="GO" id="GO:0003910">
    <property type="term" value="F:DNA ligase (ATP) activity"/>
    <property type="evidence" value="ECO:0007669"/>
    <property type="project" value="UniProtKB-EC"/>
</dbReference>
<evidence type="ECO:0000256" key="12">
    <source>
        <dbReference type="ARBA" id="ARBA00023306"/>
    </source>
</evidence>
<dbReference type="InterPro" id="IPR036599">
    <property type="entry name" value="DNA_ligase_N_sf"/>
</dbReference>
<dbReference type="EC" id="6.5.1.1" evidence="1"/>
<dbReference type="PANTHER" id="PTHR45674">
    <property type="entry name" value="DNA LIGASE 1/3 FAMILY MEMBER"/>
    <property type="match status" value="1"/>
</dbReference>
<dbReference type="RefSeq" id="WP_074793932.1">
    <property type="nucleotide sequence ID" value="NZ_FOVJ01000001.1"/>
</dbReference>
<keyword evidence="5" id="KW-0479">Metal-binding</keyword>
<sequence>MRDFARLYNELDATTATLGKLEALKRYFSHVEPANAAWAVYFLAGGKPRQTISTKFLRQFSTEMSGIPEWLFDECYQAVGDLAETIAHILPPPSHETSIPLANWMEERIIPLRNETPEKTREALFSYWNELETQQRFVLIKLISGAFRVGVSKLLVVRALSELAGLDAKIIAQRMMGWTDSALQPSAERYSLLIAAQSEFEHRNKDGHPYPFFLAHPLQISPQADPQVLGDIRQWQIEWKYDGIRAQLVQRNGQSWLWSRGEDLITDRFPEISGISLPDGTVIDGEIVIWKNGSPAPFADLQKRIGRKSLSSRILNEFPAAFIAFDLLEHRGQDIRHIIQSERRSRLKDVVCSIDVPGLILSPLVDAPDWHRLGIMRNTSRSRAVEGMMLKSVSAQYGIGRTKERGIWWKWKIDPYTVDAVLVYAQRGHGRRASLYTDYTFAVWDSGGSGDSDPPGERKLVPFAKAYSGLTDREIARVDAVIRRTTIEKFGPVRSVRPTMVFEIGFEGIAPSPRHKAGVAVRFPRMLRIRDDKKVDEADTLDMLKAMLPNPYRKAALTSSVGSPP</sequence>
<dbReference type="Gene3D" id="1.10.3260.10">
    <property type="entry name" value="DNA ligase, ATP-dependent, N-terminal domain"/>
    <property type="match status" value="1"/>
</dbReference>
<dbReference type="GO" id="GO:0006260">
    <property type="term" value="P:DNA replication"/>
    <property type="evidence" value="ECO:0007669"/>
    <property type="project" value="UniProtKB-KW"/>
</dbReference>
<accession>A0A1I4XW35</accession>
<dbReference type="PROSITE" id="PS00697">
    <property type="entry name" value="DNA_LIGASE_A1"/>
    <property type="match status" value="1"/>
</dbReference>
<dbReference type="PROSITE" id="PS50160">
    <property type="entry name" value="DNA_LIGASE_A3"/>
    <property type="match status" value="1"/>
</dbReference>
<evidence type="ECO:0000256" key="3">
    <source>
        <dbReference type="ARBA" id="ARBA00022618"/>
    </source>
</evidence>